<dbReference type="GO" id="GO:0005886">
    <property type="term" value="C:plasma membrane"/>
    <property type="evidence" value="ECO:0007669"/>
    <property type="project" value="UniProtKB-SubCell"/>
</dbReference>
<evidence type="ECO:0000256" key="3">
    <source>
        <dbReference type="ARBA" id="ARBA00022692"/>
    </source>
</evidence>
<feature type="transmembrane region" description="Helical" evidence="7">
    <location>
        <begin position="309"/>
        <end position="326"/>
    </location>
</feature>
<feature type="domain" description="Copper resistance protein D" evidence="8">
    <location>
        <begin position="272"/>
        <end position="368"/>
    </location>
</feature>
<feature type="transmembrane region" description="Helical" evidence="7">
    <location>
        <begin position="50"/>
        <end position="71"/>
    </location>
</feature>
<evidence type="ECO:0000313" key="10">
    <source>
        <dbReference type="Proteomes" id="UP000371041"/>
    </source>
</evidence>
<feature type="transmembrane region" description="Helical" evidence="7">
    <location>
        <begin position="242"/>
        <end position="264"/>
    </location>
</feature>
<evidence type="ECO:0000259" key="8">
    <source>
        <dbReference type="Pfam" id="PF05425"/>
    </source>
</evidence>
<feature type="transmembrane region" description="Helical" evidence="7">
    <location>
        <begin position="137"/>
        <end position="157"/>
    </location>
</feature>
<dbReference type="Pfam" id="PF09678">
    <property type="entry name" value="Caa3_CtaG"/>
    <property type="match status" value="1"/>
</dbReference>
<keyword evidence="5 7" id="KW-0472">Membrane</keyword>
<dbReference type="AlphaFoldDB" id="A0A5Q3QHF9"/>
<feature type="transmembrane region" description="Helical" evidence="7">
    <location>
        <begin position="524"/>
        <end position="544"/>
    </location>
</feature>
<reference evidence="10" key="1">
    <citation type="submission" date="2019-11" db="EMBL/GenBank/DDBJ databases">
        <title>The complete genome sequence of Saccharopolyspora sp. E2A.</title>
        <authorList>
            <person name="Zhang G."/>
        </authorList>
    </citation>
    <scope>NUCLEOTIDE SEQUENCE [LARGE SCALE GENOMIC DNA]</scope>
    <source>
        <strain evidence="10">E2A</strain>
    </source>
</reference>
<feature type="region of interest" description="Disordered" evidence="6">
    <location>
        <begin position="1"/>
        <end position="42"/>
    </location>
</feature>
<dbReference type="KEGG" id="sace:GIY23_12680"/>
<evidence type="ECO:0000256" key="4">
    <source>
        <dbReference type="ARBA" id="ARBA00022989"/>
    </source>
</evidence>
<feature type="compositionally biased region" description="Basic and acidic residues" evidence="6">
    <location>
        <begin position="1"/>
        <end position="32"/>
    </location>
</feature>
<accession>A0A5Q3QHF9</accession>
<evidence type="ECO:0000256" key="5">
    <source>
        <dbReference type="ARBA" id="ARBA00023136"/>
    </source>
</evidence>
<feature type="transmembrane region" description="Helical" evidence="7">
    <location>
        <begin position="590"/>
        <end position="609"/>
    </location>
</feature>
<name>A0A5Q3QHF9_9PSEU</name>
<feature type="transmembrane region" description="Helical" evidence="7">
    <location>
        <begin position="564"/>
        <end position="583"/>
    </location>
</feature>
<organism evidence="9 10">
    <name type="scientific">Allosaccharopolyspora coralli</name>
    <dbReference type="NCBI Taxonomy" id="2665642"/>
    <lineage>
        <taxon>Bacteria</taxon>
        <taxon>Bacillati</taxon>
        <taxon>Actinomycetota</taxon>
        <taxon>Actinomycetes</taxon>
        <taxon>Pseudonocardiales</taxon>
        <taxon>Pseudonocardiaceae</taxon>
        <taxon>Allosaccharopolyspora</taxon>
    </lineage>
</organism>
<dbReference type="RefSeq" id="WP_154076851.1">
    <property type="nucleotide sequence ID" value="NZ_CP045929.1"/>
</dbReference>
<dbReference type="PANTHER" id="PTHR34820:SF4">
    <property type="entry name" value="INNER MEMBRANE PROTEIN YEBZ"/>
    <property type="match status" value="1"/>
</dbReference>
<dbReference type="EMBL" id="CP045929">
    <property type="protein sequence ID" value="QGK70267.1"/>
    <property type="molecule type" value="Genomic_DNA"/>
</dbReference>
<keyword evidence="2" id="KW-1003">Cell membrane</keyword>
<dbReference type="InterPro" id="IPR032694">
    <property type="entry name" value="CopC/D"/>
</dbReference>
<comment type="subcellular location">
    <subcellularLocation>
        <location evidence="1">Cell membrane</location>
        <topology evidence="1">Multi-pass membrane protein</topology>
    </subcellularLocation>
</comment>
<feature type="transmembrane region" description="Helical" evidence="7">
    <location>
        <begin position="471"/>
        <end position="493"/>
    </location>
</feature>
<dbReference type="PANTHER" id="PTHR34820">
    <property type="entry name" value="INNER MEMBRANE PROTEIN YEBZ"/>
    <property type="match status" value="1"/>
</dbReference>
<protein>
    <submittedName>
        <fullName evidence="9">Copper resistance protein CopD</fullName>
    </submittedName>
</protein>
<proteinExistence type="predicted"/>
<feature type="transmembrane region" description="Helical" evidence="7">
    <location>
        <begin position="211"/>
        <end position="230"/>
    </location>
</feature>
<keyword evidence="4 7" id="KW-1133">Transmembrane helix</keyword>
<dbReference type="InterPro" id="IPR019108">
    <property type="entry name" value="Caa3_assmbl_CtaG-rel"/>
</dbReference>
<feature type="transmembrane region" description="Helical" evidence="7">
    <location>
        <begin position="439"/>
        <end position="459"/>
    </location>
</feature>
<dbReference type="GO" id="GO:0006825">
    <property type="term" value="P:copper ion transport"/>
    <property type="evidence" value="ECO:0007669"/>
    <property type="project" value="InterPro"/>
</dbReference>
<sequence length="667" mass="69540">MATKARDMTIPDDSPHHEAHRQSVDHAEHQLDSLEPTQHRRSVSRRSASLALLVVTAVGIAALIAVALTALTASDAYVAYGLPDPGAVVRYGLPLARVIAEAAALVCIGSLWLATFGVPAQPSGFVAADGYAALRTAGWAGTAWFGGAALVAPLLAADASGRPISDLADPIVLLGLIDAIEQAKSWLLTAGIALVVAIGCRLALTWKTAAVLMLLSLAALLPVIATGHSASGAHDVATSSMLYHLVGASLWIGGLIAVLAHAARGGAHLGLVARRFSGLALVCWIGMAASGVINAATRLTLPDLVTSDYGLLILVKVAALGALGFAGYRQRAQAVRAIAGRQGIGDLLRLGAIEVLLMSATVGVAVALGRTPPPAAAGEVPSRTEELIGYDLAGPPTVLRMLLDWRFDLIYGVLAVVLAALYLRAVWRLRRRGEGWPVMCTVAWLCGCAVVLLATSSGIGRYAPAVPSVQLASWLLLTVVAPALLMSAAPLSLAQRLAQRAEPAAPAGPVQWARVAGRTWLLRVLSYPLAASVLLVCLLVGVYFTGLLETGLYEFWLQPALKGSFLLVGCLLYWTTLAIDPVAGRARGHVRLLALAVASVGLAAFGLTLTRTSTVIGDSYYRGLGLGWMSDILAEQHLAGVYATIAAGVPLIMAVLTWTRGHRRTAH</sequence>
<feature type="transmembrane region" description="Helical" evidence="7">
    <location>
        <begin position="186"/>
        <end position="204"/>
    </location>
</feature>
<dbReference type="Pfam" id="PF05425">
    <property type="entry name" value="CopD"/>
    <property type="match status" value="1"/>
</dbReference>
<feature type="transmembrane region" description="Helical" evidence="7">
    <location>
        <begin position="639"/>
        <end position="658"/>
    </location>
</feature>
<evidence type="ECO:0000256" key="2">
    <source>
        <dbReference type="ARBA" id="ARBA00022475"/>
    </source>
</evidence>
<keyword evidence="3 7" id="KW-0812">Transmembrane</keyword>
<dbReference type="InterPro" id="IPR008457">
    <property type="entry name" value="Cu-R_CopD_dom"/>
</dbReference>
<evidence type="ECO:0000313" key="9">
    <source>
        <dbReference type="EMBL" id="QGK70267.1"/>
    </source>
</evidence>
<feature type="transmembrane region" description="Helical" evidence="7">
    <location>
        <begin position="347"/>
        <end position="368"/>
    </location>
</feature>
<evidence type="ECO:0000256" key="6">
    <source>
        <dbReference type="SAM" id="MobiDB-lite"/>
    </source>
</evidence>
<feature type="transmembrane region" description="Helical" evidence="7">
    <location>
        <begin position="409"/>
        <end position="427"/>
    </location>
</feature>
<dbReference type="Proteomes" id="UP000371041">
    <property type="component" value="Chromosome"/>
</dbReference>
<feature type="transmembrane region" description="Helical" evidence="7">
    <location>
        <begin position="91"/>
        <end position="116"/>
    </location>
</feature>
<feature type="transmembrane region" description="Helical" evidence="7">
    <location>
        <begin position="276"/>
        <end position="297"/>
    </location>
</feature>
<keyword evidence="10" id="KW-1185">Reference proteome</keyword>
<evidence type="ECO:0000256" key="1">
    <source>
        <dbReference type="ARBA" id="ARBA00004651"/>
    </source>
</evidence>
<evidence type="ECO:0000256" key="7">
    <source>
        <dbReference type="SAM" id="Phobius"/>
    </source>
</evidence>
<gene>
    <name evidence="9" type="ORF">GIY23_12680</name>
</gene>